<comment type="caution">
    <text evidence="3">The sequence shown here is derived from an EMBL/GenBank/DDBJ whole genome shotgun (WGS) entry which is preliminary data.</text>
</comment>
<keyword evidence="4" id="KW-1185">Reference proteome</keyword>
<organism evidence="3 4">
    <name type="scientific">Folsomia candida</name>
    <name type="common">Springtail</name>
    <dbReference type="NCBI Taxonomy" id="158441"/>
    <lineage>
        <taxon>Eukaryota</taxon>
        <taxon>Metazoa</taxon>
        <taxon>Ecdysozoa</taxon>
        <taxon>Arthropoda</taxon>
        <taxon>Hexapoda</taxon>
        <taxon>Collembola</taxon>
        <taxon>Entomobryomorpha</taxon>
        <taxon>Isotomoidea</taxon>
        <taxon>Isotomidae</taxon>
        <taxon>Proisotominae</taxon>
        <taxon>Folsomia</taxon>
    </lineage>
</organism>
<evidence type="ECO:0000256" key="2">
    <source>
        <dbReference type="SAM" id="SignalP"/>
    </source>
</evidence>
<dbReference type="OMA" id="WITKLAF"/>
<sequence length="276" mass="29814">MEAKVFFGFCVLFVLFFENGSVTGQQQSPLASLAAAALNQYSEYVKLKSLDKSLSEKDDNPETRGGGGYGHGGGGHGHGHYGAITLDPVSIISLLALGAFLINNILQLLRANAPAPAPAPGKRSFSSLIPESIFPVLSAMEMNSERKGDSILTGEPNFGKFFENVGSLYYLQPKKRNLCIKKVVCGYLTVQKSREDTAPGNFKTSVFDFMLSTISRFVVPELTSPTKDDVCKKFNKLCSDSLLQDAKISVKHKVYHEMSNLISALTVGGGVSQMMG</sequence>
<protein>
    <submittedName>
        <fullName evidence="3">Uncharacterized protein</fullName>
    </submittedName>
</protein>
<feature type="compositionally biased region" description="Basic and acidic residues" evidence="1">
    <location>
        <begin position="53"/>
        <end position="62"/>
    </location>
</feature>
<keyword evidence="2" id="KW-0732">Signal</keyword>
<reference evidence="3 4" key="1">
    <citation type="submission" date="2015-12" db="EMBL/GenBank/DDBJ databases">
        <title>The genome of Folsomia candida.</title>
        <authorList>
            <person name="Faddeeva A."/>
            <person name="Derks M.F."/>
            <person name="Anvar Y."/>
            <person name="Smit S."/>
            <person name="Van Straalen N."/>
            <person name="Roelofs D."/>
        </authorList>
    </citation>
    <scope>NUCLEOTIDE SEQUENCE [LARGE SCALE GENOMIC DNA]</scope>
    <source>
        <strain evidence="3 4">VU population</strain>
        <tissue evidence="3">Whole body</tissue>
    </source>
</reference>
<dbReference type="AlphaFoldDB" id="A0A226DHQ3"/>
<proteinExistence type="predicted"/>
<feature type="chain" id="PRO_5011991075" evidence="2">
    <location>
        <begin position="25"/>
        <end position="276"/>
    </location>
</feature>
<evidence type="ECO:0000313" key="3">
    <source>
        <dbReference type="EMBL" id="OXA44131.1"/>
    </source>
</evidence>
<evidence type="ECO:0000313" key="4">
    <source>
        <dbReference type="Proteomes" id="UP000198287"/>
    </source>
</evidence>
<evidence type="ECO:0000256" key="1">
    <source>
        <dbReference type="SAM" id="MobiDB-lite"/>
    </source>
</evidence>
<dbReference type="OrthoDB" id="6354542at2759"/>
<name>A0A226DHQ3_FOLCA</name>
<gene>
    <name evidence="3" type="ORF">Fcan01_21238</name>
</gene>
<dbReference type="EMBL" id="LNIX01000020">
    <property type="protein sequence ID" value="OXA44131.1"/>
    <property type="molecule type" value="Genomic_DNA"/>
</dbReference>
<feature type="region of interest" description="Disordered" evidence="1">
    <location>
        <begin position="53"/>
        <end position="72"/>
    </location>
</feature>
<dbReference type="Proteomes" id="UP000198287">
    <property type="component" value="Unassembled WGS sequence"/>
</dbReference>
<feature type="signal peptide" evidence="2">
    <location>
        <begin position="1"/>
        <end position="24"/>
    </location>
</feature>
<accession>A0A226DHQ3</accession>